<organism evidence="1 2">
    <name type="scientific">Melastoma candidum</name>
    <dbReference type="NCBI Taxonomy" id="119954"/>
    <lineage>
        <taxon>Eukaryota</taxon>
        <taxon>Viridiplantae</taxon>
        <taxon>Streptophyta</taxon>
        <taxon>Embryophyta</taxon>
        <taxon>Tracheophyta</taxon>
        <taxon>Spermatophyta</taxon>
        <taxon>Magnoliopsida</taxon>
        <taxon>eudicotyledons</taxon>
        <taxon>Gunneridae</taxon>
        <taxon>Pentapetalae</taxon>
        <taxon>rosids</taxon>
        <taxon>malvids</taxon>
        <taxon>Myrtales</taxon>
        <taxon>Melastomataceae</taxon>
        <taxon>Melastomatoideae</taxon>
        <taxon>Melastomateae</taxon>
        <taxon>Melastoma</taxon>
    </lineage>
</organism>
<name>A0ACB9R5S7_9MYRT</name>
<comment type="caution">
    <text evidence="1">The sequence shown here is derived from an EMBL/GenBank/DDBJ whole genome shotgun (WGS) entry which is preliminary data.</text>
</comment>
<reference evidence="2" key="1">
    <citation type="journal article" date="2023" name="Front. Plant Sci.">
        <title>Chromosomal-level genome assembly of Melastoma candidum provides insights into trichome evolution.</title>
        <authorList>
            <person name="Zhong Y."/>
            <person name="Wu W."/>
            <person name="Sun C."/>
            <person name="Zou P."/>
            <person name="Liu Y."/>
            <person name="Dai S."/>
            <person name="Zhou R."/>
        </authorList>
    </citation>
    <scope>NUCLEOTIDE SEQUENCE [LARGE SCALE GENOMIC DNA]</scope>
</reference>
<keyword evidence="2" id="KW-1185">Reference proteome</keyword>
<accession>A0ACB9R5S7</accession>
<evidence type="ECO:0000313" key="2">
    <source>
        <dbReference type="Proteomes" id="UP001057402"/>
    </source>
</evidence>
<gene>
    <name evidence="1" type="ORF">MLD38_011345</name>
</gene>
<protein>
    <submittedName>
        <fullName evidence="1">Uncharacterized protein</fullName>
    </submittedName>
</protein>
<proteinExistence type="predicted"/>
<dbReference type="Proteomes" id="UP001057402">
    <property type="component" value="Chromosome 4"/>
</dbReference>
<sequence>MTALPKELVGYPFYMRILQHCILRRLSRTALAVQAHMTASGHALNQHLSTKLVLFYSSVEDLASARKVFDGMCCRSVVSWTAMISGYCHGGCWEDALLMFEDMHRAGIRANQFTYASTLRASTGMRSLRDGLQLQGCIEKGRFTGDLYVQSALVDFHSKCGKMDDAVQVFESMSGRDAVAWNGIIGGFAGQGLFTDSVQRFRLMMREGSAPDHFTFGCVLRACAGIGNVIQVTSIHKVMVQLGYESATDLIGSLINAYAKCGSVNLSGQLYECMPMKDVKSCTALVNGYAQHSMYGGDFLSIVNELLRLHIEMDCVLWCSMLHVCADGASLSLGRQLHARVLKLPACKDVAVGNALVDMYSKAGEISDADHAFGEIELKNVISWTSLISAYGRHGLGHEAIALYRKMGQEGFKPNEITFLCTLFACSHSGLTHEGWECFKNMVINYGISPRPEHFSCLVDISARGGKLDEAYELLSDMDIKPSASLWRSIAGACYTHGNISLGKTAASNLIIIDPENCTNYVLLSSIYAIAGAWDSAWKIRSLAEKMDSEKDPGCSLLLSP</sequence>
<dbReference type="EMBL" id="CM042883">
    <property type="protein sequence ID" value="KAI4373191.1"/>
    <property type="molecule type" value="Genomic_DNA"/>
</dbReference>
<evidence type="ECO:0000313" key="1">
    <source>
        <dbReference type="EMBL" id="KAI4373191.1"/>
    </source>
</evidence>